<keyword evidence="1" id="KW-0173">Coenzyme A biosynthesis</keyword>
<evidence type="ECO:0000313" key="4">
    <source>
        <dbReference type="EMBL" id="NDV37697.1"/>
    </source>
</evidence>
<dbReference type="GO" id="GO:0071513">
    <property type="term" value="C:phosphopantothenoylcysteine decarboxylase complex"/>
    <property type="evidence" value="ECO:0007669"/>
    <property type="project" value="TreeGrafter"/>
</dbReference>
<evidence type="ECO:0000256" key="2">
    <source>
        <dbReference type="ARBA" id="ARBA00038350"/>
    </source>
</evidence>
<dbReference type="GO" id="GO:0004633">
    <property type="term" value="F:phosphopantothenoylcysteine decarboxylase activity"/>
    <property type="evidence" value="ECO:0007669"/>
    <property type="project" value="TreeGrafter"/>
</dbReference>
<dbReference type="PANTHER" id="PTHR14359">
    <property type="entry name" value="HOMO-OLIGOMERIC FLAVIN CONTAINING CYS DECARBOXYLASE FAMILY"/>
    <property type="match status" value="1"/>
</dbReference>
<proteinExistence type="inferred from homology"/>
<dbReference type="InterPro" id="IPR036551">
    <property type="entry name" value="Flavin_trans-like"/>
</dbReference>
<evidence type="ECO:0000259" key="3">
    <source>
        <dbReference type="Pfam" id="PF02441"/>
    </source>
</evidence>
<dbReference type="PANTHER" id="PTHR14359:SF6">
    <property type="entry name" value="PHOSPHOPANTOTHENOYLCYSTEINE DECARBOXYLASE"/>
    <property type="match status" value="1"/>
</dbReference>
<dbReference type="EMBL" id="GIBP01008728">
    <property type="protein sequence ID" value="NDV37697.1"/>
    <property type="molecule type" value="Transcribed_RNA"/>
</dbReference>
<reference evidence="4" key="1">
    <citation type="journal article" date="2020" name="J. Eukaryot. Microbiol.">
        <title>De novo Sequencing, Assembly and Annotation of the Transcriptome for the Free-Living Testate Amoeba Arcella intermedia.</title>
        <authorList>
            <person name="Ribeiro G.M."/>
            <person name="Porfirio-Sousa A.L."/>
            <person name="Maurer-Alcala X.X."/>
            <person name="Katz L.A."/>
            <person name="Lahr D.J.G."/>
        </authorList>
    </citation>
    <scope>NUCLEOTIDE SEQUENCE</scope>
</reference>
<dbReference type="InterPro" id="IPR003382">
    <property type="entry name" value="Flavoprotein"/>
</dbReference>
<protein>
    <recommendedName>
        <fullName evidence="3">Flavoprotein domain-containing protein</fullName>
    </recommendedName>
</protein>
<feature type="domain" description="Flavoprotein" evidence="3">
    <location>
        <begin position="2"/>
        <end position="166"/>
    </location>
</feature>
<dbReference type="GO" id="GO:0010181">
    <property type="term" value="F:FMN binding"/>
    <property type="evidence" value="ECO:0007669"/>
    <property type="project" value="TreeGrafter"/>
</dbReference>
<evidence type="ECO:0000256" key="1">
    <source>
        <dbReference type="ARBA" id="ARBA00022993"/>
    </source>
</evidence>
<accession>A0A6B2LLL1</accession>
<name>A0A6B2LLL1_9EUKA</name>
<dbReference type="AlphaFoldDB" id="A0A6B2LLL1"/>
<organism evidence="4">
    <name type="scientific">Arcella intermedia</name>
    <dbReference type="NCBI Taxonomy" id="1963864"/>
    <lineage>
        <taxon>Eukaryota</taxon>
        <taxon>Amoebozoa</taxon>
        <taxon>Tubulinea</taxon>
        <taxon>Elardia</taxon>
        <taxon>Arcellinida</taxon>
        <taxon>Sphaerothecina</taxon>
        <taxon>Arcellidae</taxon>
        <taxon>Arcella</taxon>
    </lineage>
</organism>
<dbReference type="Pfam" id="PF02441">
    <property type="entry name" value="Flavoprotein"/>
    <property type="match status" value="1"/>
</dbReference>
<dbReference type="Gene3D" id="3.40.50.1950">
    <property type="entry name" value="Flavin prenyltransferase-like"/>
    <property type="match status" value="1"/>
</dbReference>
<dbReference type="SUPFAM" id="SSF52507">
    <property type="entry name" value="Homo-oligomeric flavin-containing Cys decarboxylases, HFCD"/>
    <property type="match status" value="1"/>
</dbReference>
<sequence>MLGVTGSVATIKIYELIQRLLPLGQVKVVTTQSAKHFFDASGITVPLYTDKDEYDMWKGRGDPVLHIELREWADILIIAPLSANTLAKLANGLCDNLLTCVVRAWDKSKPVFVAPAMNTAMWEHPFTALHLETLTKVLHYHMIPPREALLMCKTTGMGAMATIDTIEEHIKPFCKL</sequence>
<dbReference type="GO" id="GO:0015937">
    <property type="term" value="P:coenzyme A biosynthetic process"/>
    <property type="evidence" value="ECO:0007669"/>
    <property type="project" value="UniProtKB-KW"/>
</dbReference>
<comment type="similarity">
    <text evidence="2">Belongs to the HFCD (homooligomeric flavin containing Cys decarboxylase) superfamily.</text>
</comment>